<dbReference type="PANTHER" id="PTHR43818">
    <property type="entry name" value="BCDNA.GH03377"/>
    <property type="match status" value="1"/>
</dbReference>
<dbReference type="GO" id="GO:0016491">
    <property type="term" value="F:oxidoreductase activity"/>
    <property type="evidence" value="ECO:0007669"/>
    <property type="project" value="UniProtKB-KW"/>
</dbReference>
<comment type="caution">
    <text evidence="3">The sequence shown here is derived from an EMBL/GenBank/DDBJ whole genome shotgun (WGS) entry which is preliminary data.</text>
</comment>
<dbReference type="PROSITE" id="PS51318">
    <property type="entry name" value="TAT"/>
    <property type="match status" value="1"/>
</dbReference>
<dbReference type="Pfam" id="PF22725">
    <property type="entry name" value="GFO_IDH_MocA_C3"/>
    <property type="match status" value="1"/>
</dbReference>
<dbReference type="Pfam" id="PF01408">
    <property type="entry name" value="GFO_IDH_MocA"/>
    <property type="match status" value="1"/>
</dbReference>
<feature type="domain" description="GFO/IDH/MocA-like oxidoreductase" evidence="2">
    <location>
        <begin position="214"/>
        <end position="346"/>
    </location>
</feature>
<dbReference type="EC" id="1.-.-.-" evidence="3"/>
<dbReference type="InterPro" id="IPR000683">
    <property type="entry name" value="Gfo/Idh/MocA-like_OxRdtase_N"/>
</dbReference>
<sequence length="450" mass="49352">MNDPNRMPSASSRRTFIRNTSLGLATAAALSDVPQVHAAGGDDEIKIGLIGCGGRGTGAVIDAVGAAAKVIYPDKGYHTEDVADGAKAANKRIRVVALADMFGDRLERCQTQMGKLGFEIAPDHCFTGFDAYKQLLAVADVNYVILATPPHFRPLHLQAAIEAGKHVFMEKPAAVDAPGVRMVMAAGELAKEKGLGIAAGTQRRHDRSYRDTIARIHEGAIGDIVYGKCYWNGGQIWVINRQQGWSDMEWQLRNWNYFTWLSGDHIVEQHVHNLDIMNWVLGSHPIRAVSGLGGRQVRTGDEHGHIFDHFAVEFEYPNGVSMFSQSRQINGCKNMVEEQVVGSKGKSNCKNWIGPNTGDDWNRSERSPNAYQLEHADLIQSIREGNPINEAQAVAESTMTGIIGREACYSGQAVDWDTAMKSETHLGPVQYTLGKLQIPPVAMPGKYRFS</sequence>
<dbReference type="InterPro" id="IPR006311">
    <property type="entry name" value="TAT_signal"/>
</dbReference>
<keyword evidence="4" id="KW-1185">Reference proteome</keyword>
<evidence type="ECO:0000259" key="1">
    <source>
        <dbReference type="Pfam" id="PF01408"/>
    </source>
</evidence>
<dbReference type="InterPro" id="IPR050463">
    <property type="entry name" value="Gfo/Idh/MocA_oxidrdct_glycsds"/>
</dbReference>
<dbReference type="Gene3D" id="3.40.50.720">
    <property type="entry name" value="NAD(P)-binding Rossmann-like Domain"/>
    <property type="match status" value="1"/>
</dbReference>
<accession>A0A5C6DMU3</accession>
<reference evidence="3 4" key="1">
    <citation type="submission" date="2019-02" db="EMBL/GenBank/DDBJ databases">
        <title>Deep-cultivation of Planctomycetes and their phenomic and genomic characterization uncovers novel biology.</title>
        <authorList>
            <person name="Wiegand S."/>
            <person name="Jogler M."/>
            <person name="Boedeker C."/>
            <person name="Pinto D."/>
            <person name="Vollmers J."/>
            <person name="Rivas-Marin E."/>
            <person name="Kohn T."/>
            <person name="Peeters S.H."/>
            <person name="Heuer A."/>
            <person name="Rast P."/>
            <person name="Oberbeckmann S."/>
            <person name="Bunk B."/>
            <person name="Jeske O."/>
            <person name="Meyerdierks A."/>
            <person name="Storesund J.E."/>
            <person name="Kallscheuer N."/>
            <person name="Luecker S."/>
            <person name="Lage O.M."/>
            <person name="Pohl T."/>
            <person name="Merkel B.J."/>
            <person name="Hornburger P."/>
            <person name="Mueller R.-W."/>
            <person name="Bruemmer F."/>
            <person name="Labrenz M."/>
            <person name="Spormann A.M."/>
            <person name="Op Den Camp H."/>
            <person name="Overmann J."/>
            <person name="Amann R."/>
            <person name="Jetten M.S.M."/>
            <person name="Mascher T."/>
            <person name="Medema M.H."/>
            <person name="Devos D.P."/>
            <person name="Kaster A.-K."/>
            <person name="Ovreas L."/>
            <person name="Rohde M."/>
            <person name="Galperin M.Y."/>
            <person name="Jogler C."/>
        </authorList>
    </citation>
    <scope>NUCLEOTIDE SEQUENCE [LARGE SCALE GENOMIC DNA]</scope>
    <source>
        <strain evidence="3 4">Poly41</strain>
    </source>
</reference>
<dbReference type="Proteomes" id="UP000319143">
    <property type="component" value="Unassembled WGS sequence"/>
</dbReference>
<dbReference type="SUPFAM" id="SSF55347">
    <property type="entry name" value="Glyceraldehyde-3-phosphate dehydrogenase-like, C-terminal domain"/>
    <property type="match status" value="1"/>
</dbReference>
<evidence type="ECO:0000313" key="4">
    <source>
        <dbReference type="Proteomes" id="UP000319143"/>
    </source>
</evidence>
<dbReference type="InterPro" id="IPR055170">
    <property type="entry name" value="GFO_IDH_MocA-like_dom"/>
</dbReference>
<dbReference type="RefSeq" id="WP_146528198.1">
    <property type="nucleotide sequence ID" value="NZ_SJPV01000006.1"/>
</dbReference>
<dbReference type="InterPro" id="IPR036291">
    <property type="entry name" value="NAD(P)-bd_dom_sf"/>
</dbReference>
<gene>
    <name evidence="3" type="primary">yvaA_2</name>
    <name evidence="3" type="ORF">Poly41_39330</name>
</gene>
<evidence type="ECO:0000259" key="2">
    <source>
        <dbReference type="Pfam" id="PF22725"/>
    </source>
</evidence>
<protein>
    <submittedName>
        <fullName evidence="3">Putative oxidoreductase YvaA</fullName>
        <ecNumber evidence="3">1.-.-.-</ecNumber>
    </submittedName>
</protein>
<feature type="domain" description="Gfo/Idh/MocA-like oxidoreductase N-terminal" evidence="1">
    <location>
        <begin position="93"/>
        <end position="195"/>
    </location>
</feature>
<dbReference type="GO" id="GO:0000166">
    <property type="term" value="F:nucleotide binding"/>
    <property type="evidence" value="ECO:0007669"/>
    <property type="project" value="InterPro"/>
</dbReference>
<dbReference type="SUPFAM" id="SSF51735">
    <property type="entry name" value="NAD(P)-binding Rossmann-fold domains"/>
    <property type="match status" value="1"/>
</dbReference>
<dbReference type="Gene3D" id="3.30.360.10">
    <property type="entry name" value="Dihydrodipicolinate Reductase, domain 2"/>
    <property type="match status" value="1"/>
</dbReference>
<keyword evidence="3" id="KW-0560">Oxidoreductase</keyword>
<dbReference type="PANTHER" id="PTHR43818:SF5">
    <property type="entry name" value="OXIDOREDUCTASE FAMILY PROTEIN"/>
    <property type="match status" value="1"/>
</dbReference>
<dbReference type="AlphaFoldDB" id="A0A5C6DMU3"/>
<proteinExistence type="predicted"/>
<dbReference type="OrthoDB" id="253515at2"/>
<evidence type="ECO:0000313" key="3">
    <source>
        <dbReference type="EMBL" id="TWU36179.1"/>
    </source>
</evidence>
<dbReference type="EMBL" id="SJPV01000006">
    <property type="protein sequence ID" value="TWU36179.1"/>
    <property type="molecule type" value="Genomic_DNA"/>
</dbReference>
<organism evidence="3 4">
    <name type="scientific">Novipirellula artificiosorum</name>
    <dbReference type="NCBI Taxonomy" id="2528016"/>
    <lineage>
        <taxon>Bacteria</taxon>
        <taxon>Pseudomonadati</taxon>
        <taxon>Planctomycetota</taxon>
        <taxon>Planctomycetia</taxon>
        <taxon>Pirellulales</taxon>
        <taxon>Pirellulaceae</taxon>
        <taxon>Novipirellula</taxon>
    </lineage>
</organism>
<name>A0A5C6DMU3_9BACT</name>